<dbReference type="RefSeq" id="WP_048891721.1">
    <property type="nucleotide sequence ID" value="NZ_AP024237.1"/>
</dbReference>
<dbReference type="OrthoDB" id="4422408at2"/>
<evidence type="ECO:0000313" key="2">
    <source>
        <dbReference type="EMBL" id="BCO35026.1"/>
    </source>
</evidence>
<dbReference type="STRING" id="110505.ACT16_11775"/>
<organism evidence="2 3">
    <name type="scientific">Mycobacterium heckeshornense</name>
    <dbReference type="NCBI Taxonomy" id="110505"/>
    <lineage>
        <taxon>Bacteria</taxon>
        <taxon>Bacillati</taxon>
        <taxon>Actinomycetota</taxon>
        <taxon>Actinomycetes</taxon>
        <taxon>Mycobacteriales</taxon>
        <taxon>Mycobacteriaceae</taxon>
        <taxon>Mycobacterium</taxon>
    </lineage>
</organism>
<gene>
    <name evidence="2" type="ORF">MHEC_14590</name>
</gene>
<accession>A0A2G8B6J0</accession>
<proteinExistence type="predicted"/>
<protein>
    <submittedName>
        <fullName evidence="2">Uncharacterized protein</fullName>
    </submittedName>
</protein>
<evidence type="ECO:0000313" key="3">
    <source>
        <dbReference type="Proteomes" id="UP000595446"/>
    </source>
</evidence>
<dbReference type="AlphaFoldDB" id="A0A2G8B6J0"/>
<feature type="compositionally biased region" description="Polar residues" evidence="1">
    <location>
        <begin position="1"/>
        <end position="17"/>
    </location>
</feature>
<dbReference type="EMBL" id="AP024237">
    <property type="protein sequence ID" value="BCO35026.1"/>
    <property type="molecule type" value="Genomic_DNA"/>
</dbReference>
<evidence type="ECO:0000256" key="1">
    <source>
        <dbReference type="SAM" id="MobiDB-lite"/>
    </source>
</evidence>
<name>A0A2G8B6J0_9MYCO</name>
<sequence>MSARSTGPTPDPSSASTAGRPKLSTRALAQVIERSARLQGPAAQAYVERLRRADPDAAPAEIVAKLEKRYLAAVTGSGAAVGSAALFPGIGTLTALSAAAGETVVFLEATALFVLALADVHGVPADHRERRRALVLAVLVGDDTRRAAADLIGPGRTGGGWLSDGLASLPLPAVSQLNSRLLKYLVRRYTLRRGALTFGKLLPVGVGALIGGVGNRMAGKKIVRNARKAFGTPPARWPVTLHLLPSVRDIG</sequence>
<keyword evidence="3" id="KW-1185">Reference proteome</keyword>
<reference evidence="2 3" key="1">
    <citation type="submission" date="2020-12" db="EMBL/GenBank/DDBJ databases">
        <title>Complete genome sequence of Mycobacterium heckeshornense JCM 15655T, closely related to a pathogenic non-tuberculous mycobacterial species Mycobacterium xenopi.</title>
        <authorList>
            <person name="Yoshida M."/>
            <person name="Fukano H."/>
            <person name="Asakura T."/>
            <person name="Suzuki M."/>
            <person name="Hoshino Y."/>
        </authorList>
    </citation>
    <scope>NUCLEOTIDE SEQUENCE [LARGE SCALE GENOMIC DNA]</scope>
    <source>
        <strain evidence="2 3">JCM 15655</strain>
    </source>
</reference>
<dbReference type="Proteomes" id="UP000595446">
    <property type="component" value="Chromosome"/>
</dbReference>
<feature type="region of interest" description="Disordered" evidence="1">
    <location>
        <begin position="1"/>
        <end position="23"/>
    </location>
</feature>